<feature type="transmembrane region" description="Helical" evidence="1">
    <location>
        <begin position="39"/>
        <end position="57"/>
    </location>
</feature>
<gene>
    <name evidence="2" type="ORF">B0A62_09205</name>
</gene>
<organism evidence="2 3">
    <name type="scientific">Flavobacterium hydatis</name>
    <name type="common">Cytophaga aquatilis</name>
    <dbReference type="NCBI Taxonomy" id="991"/>
    <lineage>
        <taxon>Bacteria</taxon>
        <taxon>Pseudomonadati</taxon>
        <taxon>Bacteroidota</taxon>
        <taxon>Flavobacteriia</taxon>
        <taxon>Flavobacteriales</taxon>
        <taxon>Flavobacteriaceae</taxon>
        <taxon>Flavobacterium</taxon>
    </lineage>
</organism>
<proteinExistence type="predicted"/>
<evidence type="ECO:0000313" key="2">
    <source>
        <dbReference type="EMBL" id="OXA95074.1"/>
    </source>
</evidence>
<keyword evidence="1" id="KW-1133">Transmembrane helix</keyword>
<dbReference type="Proteomes" id="UP000198424">
    <property type="component" value="Unassembled WGS sequence"/>
</dbReference>
<accession>A0ABX4CIF8</accession>
<dbReference type="RefSeq" id="WP_051886117.1">
    <property type="nucleotide sequence ID" value="NZ_JBEWQG010000003.1"/>
</dbReference>
<name>A0ABX4CIF8_FLAHY</name>
<comment type="caution">
    <text evidence="2">The sequence shown here is derived from an EMBL/GenBank/DDBJ whole genome shotgun (WGS) entry which is preliminary data.</text>
</comment>
<keyword evidence="1" id="KW-0472">Membrane</keyword>
<evidence type="ECO:0000256" key="1">
    <source>
        <dbReference type="SAM" id="Phobius"/>
    </source>
</evidence>
<keyword evidence="3" id="KW-1185">Reference proteome</keyword>
<keyword evidence="1" id="KW-0812">Transmembrane</keyword>
<sequence>MLKNLARLGHPVFLISLIILILNDWVFKNVFHNYVTGKLSDFAGLFVFPFFWSVLFFKRAKEIHLGTILFFIFWKSPFSEVFVNLFGLYRIVDFSDNMALLSVFVSYQLLKKESVSLKLRPITLQLIFLLSCFSFIATTQRPSYEEYSIENEFLNLYLKNETDKKLVILIDFKYSKNEEEIYKKRQIALAIDDFKKIWAGNLRDGKAFVFTSSDSIWLAKGISENWAFREKTSNIDPLVLDVKATQSIKLPLYYKDSLIGFPESFKISVLDSNWKTIKIYTKKIFFDKINIDQDRKINEFSRPESLSLTFGEKKEPLIVSNCYGKWESNKRGDLNKIEINSRYCVNDTNGDVYECRYINDSILVYTPNKIYIGVIKKVTTNELVICWDGKTILTYKKSSKLPILG</sequence>
<feature type="transmembrane region" description="Helical" evidence="1">
    <location>
        <begin position="12"/>
        <end position="27"/>
    </location>
</feature>
<protein>
    <submittedName>
        <fullName evidence="2">Uncharacterized protein</fullName>
    </submittedName>
</protein>
<dbReference type="EMBL" id="MUGY01000008">
    <property type="protein sequence ID" value="OXA95074.1"/>
    <property type="molecule type" value="Genomic_DNA"/>
</dbReference>
<reference evidence="2 3" key="1">
    <citation type="submission" date="2016-11" db="EMBL/GenBank/DDBJ databases">
        <title>Whole genomes of Flavobacteriaceae.</title>
        <authorList>
            <person name="Stine C."/>
            <person name="Li C."/>
            <person name="Tadesse D."/>
        </authorList>
    </citation>
    <scope>NUCLEOTIDE SEQUENCE [LARGE SCALE GENOMIC DNA]</scope>
    <source>
        <strain evidence="2 3">ATCC 29551</strain>
    </source>
</reference>
<evidence type="ECO:0000313" key="3">
    <source>
        <dbReference type="Proteomes" id="UP000198424"/>
    </source>
</evidence>
<feature type="transmembrane region" description="Helical" evidence="1">
    <location>
        <begin position="69"/>
        <end position="88"/>
    </location>
</feature>